<evidence type="ECO:0000256" key="1">
    <source>
        <dbReference type="ARBA" id="ARBA00022814"/>
    </source>
</evidence>
<dbReference type="CDD" id="cd09892">
    <property type="entry name" value="NGN_SP_RfaH"/>
    <property type="match status" value="1"/>
</dbReference>
<dbReference type="NCBIfam" id="NF006534">
    <property type="entry name" value="PRK09014.1"/>
    <property type="match status" value="1"/>
</dbReference>
<comment type="caution">
    <text evidence="5">The sequence shown here is derived from an EMBL/GenBank/DDBJ whole genome shotgun (WGS) entry which is preliminary data.</text>
</comment>
<dbReference type="Gene3D" id="3.30.70.940">
    <property type="entry name" value="NusG, N-terminal domain"/>
    <property type="match status" value="1"/>
</dbReference>
<evidence type="ECO:0000259" key="4">
    <source>
        <dbReference type="SMART" id="SM00738"/>
    </source>
</evidence>
<dbReference type="Pfam" id="PF02357">
    <property type="entry name" value="NusG"/>
    <property type="match status" value="1"/>
</dbReference>
<dbReference type="InterPro" id="IPR010215">
    <property type="entry name" value="Transcription_antiterm_RfaH"/>
</dbReference>
<evidence type="ECO:0000256" key="3">
    <source>
        <dbReference type="ARBA" id="ARBA00023163"/>
    </source>
</evidence>
<evidence type="ECO:0000313" key="5">
    <source>
        <dbReference type="EMBL" id="MFC3607425.1"/>
    </source>
</evidence>
<feature type="domain" description="NusG-like N-terminal" evidence="4">
    <location>
        <begin position="5"/>
        <end position="102"/>
    </location>
</feature>
<dbReference type="SUPFAM" id="SSF82679">
    <property type="entry name" value="N-utilization substance G protein NusG, N-terminal domain"/>
    <property type="match status" value="1"/>
</dbReference>
<keyword evidence="2" id="KW-0805">Transcription regulation</keyword>
<dbReference type="InterPro" id="IPR043425">
    <property type="entry name" value="NusG-like"/>
</dbReference>
<keyword evidence="3" id="KW-0804">Transcription</keyword>
<evidence type="ECO:0000313" key="6">
    <source>
        <dbReference type="Proteomes" id="UP001595630"/>
    </source>
</evidence>
<dbReference type="PANTHER" id="PTHR30265:SF7">
    <property type="entry name" value="TRANSCRIPTION ANTITERMINATION PROTEIN RFAH"/>
    <property type="match status" value="1"/>
</dbReference>
<proteinExistence type="predicted"/>
<dbReference type="PANTHER" id="PTHR30265">
    <property type="entry name" value="RHO-INTERACTING TRANSCRIPTION TERMINATION FACTOR NUSG"/>
    <property type="match status" value="1"/>
</dbReference>
<keyword evidence="1" id="KW-0889">Transcription antitermination</keyword>
<gene>
    <name evidence="5" type="primary">rfaH</name>
    <name evidence="5" type="ORF">ACFOMF_06510</name>
</gene>
<dbReference type="NCBIfam" id="TIGR01955">
    <property type="entry name" value="RfaH"/>
    <property type="match status" value="1"/>
</dbReference>
<organism evidence="5 6">
    <name type="scientific">Stutzerimonas tarimensis</name>
    <dbReference type="NCBI Taxonomy" id="1507735"/>
    <lineage>
        <taxon>Bacteria</taxon>
        <taxon>Pseudomonadati</taxon>
        <taxon>Pseudomonadota</taxon>
        <taxon>Gammaproteobacteria</taxon>
        <taxon>Pseudomonadales</taxon>
        <taxon>Pseudomonadaceae</taxon>
        <taxon>Stutzerimonas</taxon>
    </lineage>
</organism>
<keyword evidence="6" id="KW-1185">Reference proteome</keyword>
<evidence type="ECO:0000256" key="2">
    <source>
        <dbReference type="ARBA" id="ARBA00023015"/>
    </source>
</evidence>
<accession>A0ABV7T541</accession>
<dbReference type="InterPro" id="IPR036735">
    <property type="entry name" value="NGN_dom_sf"/>
</dbReference>
<reference evidence="6" key="1">
    <citation type="journal article" date="2019" name="Int. J. Syst. Evol. Microbiol.">
        <title>The Global Catalogue of Microorganisms (GCM) 10K type strain sequencing project: providing services to taxonomists for standard genome sequencing and annotation.</title>
        <authorList>
            <consortium name="The Broad Institute Genomics Platform"/>
            <consortium name="The Broad Institute Genome Sequencing Center for Infectious Disease"/>
            <person name="Wu L."/>
            <person name="Ma J."/>
        </authorList>
    </citation>
    <scope>NUCLEOTIDE SEQUENCE [LARGE SCALE GENOMIC DNA]</scope>
    <source>
        <strain evidence="6">KCTC 42447</strain>
    </source>
</reference>
<dbReference type="Proteomes" id="UP001595630">
    <property type="component" value="Unassembled WGS sequence"/>
</dbReference>
<protein>
    <submittedName>
        <fullName evidence="5">Transcription/translation regulatory transformer protein RfaH</fullName>
    </submittedName>
</protein>
<dbReference type="SMART" id="SM00738">
    <property type="entry name" value="NGN"/>
    <property type="match status" value="1"/>
</dbReference>
<dbReference type="RefSeq" id="WP_386362538.1">
    <property type="nucleotide sequence ID" value="NZ_JBHRXZ010000016.1"/>
</dbReference>
<dbReference type="EMBL" id="JBHRXZ010000016">
    <property type="protein sequence ID" value="MFC3607425.1"/>
    <property type="molecule type" value="Genomic_DNA"/>
</dbReference>
<sequence>MTSTIARWYLVQTKPRQEERAKEHLERQSFECYWPQKPQANGEAKRKGSESLFPGYLFIRLDHLQDNWYPIRSTRGVNQIVSFGGNPVPVDDELIDNLRHRLDNLAEKPPLQLEPGEKVRLKLSVLDAVEAIFVCPDGEERSVILLTLLQREQRISVKNDQLASYQRS</sequence>
<dbReference type="InterPro" id="IPR006645">
    <property type="entry name" value="NGN-like_dom"/>
</dbReference>
<name>A0ABV7T541_9GAMM</name>